<keyword evidence="7 9" id="KW-0573">Peptidoglycan synthesis</keyword>
<dbReference type="Gene3D" id="2.40.440.10">
    <property type="entry name" value="L,D-transpeptidase catalytic domain-like"/>
    <property type="match status" value="1"/>
</dbReference>
<dbReference type="UniPathway" id="UPA00219"/>
<evidence type="ECO:0000256" key="9">
    <source>
        <dbReference type="PROSITE-ProRule" id="PRU01373"/>
    </source>
</evidence>
<accession>A0A839SZS0</accession>
<dbReference type="InterPro" id="IPR050979">
    <property type="entry name" value="LD-transpeptidase"/>
</dbReference>
<keyword evidence="6 9" id="KW-0133">Cell shape</keyword>
<gene>
    <name evidence="11" type="ORF">FHR87_000106</name>
</gene>
<feature type="active site" description="Proton donor/acceptor" evidence="9">
    <location>
        <position position="143"/>
    </location>
</feature>
<dbReference type="EMBL" id="JACHXI010000001">
    <property type="protein sequence ID" value="MBB3101746.1"/>
    <property type="molecule type" value="Genomic_DNA"/>
</dbReference>
<keyword evidence="8 9" id="KW-0961">Cell wall biogenesis/degradation</keyword>
<feature type="active site" description="Nucleophile" evidence="9">
    <location>
        <position position="159"/>
    </location>
</feature>
<evidence type="ECO:0000313" key="12">
    <source>
        <dbReference type="Proteomes" id="UP000549250"/>
    </source>
</evidence>
<dbReference type="GO" id="GO:0016757">
    <property type="term" value="F:glycosyltransferase activity"/>
    <property type="evidence" value="ECO:0007669"/>
    <property type="project" value="UniProtKB-KW"/>
</dbReference>
<feature type="domain" description="L,D-TPase catalytic" evidence="10">
    <location>
        <begin position="27"/>
        <end position="183"/>
    </location>
</feature>
<comment type="caution">
    <text evidence="11">The sequence shown here is derived from an EMBL/GenBank/DDBJ whole genome shotgun (WGS) entry which is preliminary data.</text>
</comment>
<keyword evidence="3" id="KW-0328">Glycosyltransferase</keyword>
<dbReference type="GO" id="GO:0071555">
    <property type="term" value="P:cell wall organization"/>
    <property type="evidence" value="ECO:0007669"/>
    <property type="project" value="UniProtKB-UniRule"/>
</dbReference>
<dbReference type="CDD" id="cd16913">
    <property type="entry name" value="YkuD_like"/>
    <property type="match status" value="1"/>
</dbReference>
<evidence type="ECO:0000256" key="8">
    <source>
        <dbReference type="ARBA" id="ARBA00023316"/>
    </source>
</evidence>
<dbReference type="PANTHER" id="PTHR30582">
    <property type="entry name" value="L,D-TRANSPEPTIDASE"/>
    <property type="match status" value="1"/>
</dbReference>
<evidence type="ECO:0000259" key="10">
    <source>
        <dbReference type="PROSITE" id="PS52029"/>
    </source>
</evidence>
<evidence type="ECO:0000313" key="11">
    <source>
        <dbReference type="EMBL" id="MBB3101746.1"/>
    </source>
</evidence>
<dbReference type="PROSITE" id="PS52029">
    <property type="entry name" value="LD_TPASE"/>
    <property type="match status" value="1"/>
</dbReference>
<dbReference type="AlphaFoldDB" id="A0A839SZS0"/>
<keyword evidence="4" id="KW-0808">Transferase</keyword>
<proteinExistence type="inferred from homology"/>
<keyword evidence="11" id="KW-0449">Lipoprotein</keyword>
<dbReference type="InterPro" id="IPR038063">
    <property type="entry name" value="Transpep_catalytic_dom"/>
</dbReference>
<dbReference type="InterPro" id="IPR005490">
    <property type="entry name" value="LD_TPept_cat_dom"/>
</dbReference>
<dbReference type="PANTHER" id="PTHR30582:SF24">
    <property type="entry name" value="L,D-TRANSPEPTIDASE ERFK_SRFK-RELATED"/>
    <property type="match status" value="1"/>
</dbReference>
<evidence type="ECO:0000256" key="5">
    <source>
        <dbReference type="ARBA" id="ARBA00022801"/>
    </source>
</evidence>
<evidence type="ECO:0000256" key="7">
    <source>
        <dbReference type="ARBA" id="ARBA00022984"/>
    </source>
</evidence>
<comment type="pathway">
    <text evidence="1 9">Cell wall biogenesis; peptidoglycan biosynthesis.</text>
</comment>
<dbReference type="Proteomes" id="UP000549250">
    <property type="component" value="Unassembled WGS sequence"/>
</dbReference>
<evidence type="ECO:0000256" key="2">
    <source>
        <dbReference type="ARBA" id="ARBA00005992"/>
    </source>
</evidence>
<evidence type="ECO:0000256" key="3">
    <source>
        <dbReference type="ARBA" id="ARBA00022676"/>
    </source>
</evidence>
<comment type="similarity">
    <text evidence="2">Belongs to the YkuD family.</text>
</comment>
<keyword evidence="12" id="KW-1185">Reference proteome</keyword>
<evidence type="ECO:0000256" key="4">
    <source>
        <dbReference type="ARBA" id="ARBA00022679"/>
    </source>
</evidence>
<dbReference type="Pfam" id="PF03734">
    <property type="entry name" value="YkuD"/>
    <property type="match status" value="1"/>
</dbReference>
<organism evidence="11 12">
    <name type="scientific">Azomonas macrocytogenes</name>
    <name type="common">Azotobacter macrocytogenes</name>
    <dbReference type="NCBI Taxonomy" id="69962"/>
    <lineage>
        <taxon>Bacteria</taxon>
        <taxon>Pseudomonadati</taxon>
        <taxon>Pseudomonadota</taxon>
        <taxon>Gammaproteobacteria</taxon>
        <taxon>Pseudomonadales</taxon>
        <taxon>Pseudomonadaceae</taxon>
        <taxon>Azomonas</taxon>
    </lineage>
</organism>
<evidence type="ECO:0000256" key="6">
    <source>
        <dbReference type="ARBA" id="ARBA00022960"/>
    </source>
</evidence>
<evidence type="ECO:0000256" key="1">
    <source>
        <dbReference type="ARBA" id="ARBA00004752"/>
    </source>
</evidence>
<dbReference type="GO" id="GO:0008360">
    <property type="term" value="P:regulation of cell shape"/>
    <property type="evidence" value="ECO:0007669"/>
    <property type="project" value="UniProtKB-UniRule"/>
</dbReference>
<keyword evidence="5" id="KW-0378">Hydrolase</keyword>
<name>A0A839SZS0_AZOMA</name>
<dbReference type="GO" id="GO:0005576">
    <property type="term" value="C:extracellular region"/>
    <property type="evidence" value="ECO:0007669"/>
    <property type="project" value="TreeGrafter"/>
</dbReference>
<dbReference type="SUPFAM" id="SSF141523">
    <property type="entry name" value="L,D-transpeptidase catalytic domain-like"/>
    <property type="match status" value="1"/>
</dbReference>
<protein>
    <submittedName>
        <fullName evidence="11">Lipoprotein-anchoring transpeptidase ErfK/SrfK</fullName>
    </submittedName>
</protein>
<sequence length="196" mass="21775">MPVQVAFTVDQALISPYEARLRMNFLDLLHISLTDQVLYGFSAGRLVVRLPVSTALNGAGELNGSNCTPRGLHQVRACIGAGLPTGAVLRGRRWTGEIWSSELHEAFPGRDWILSRILWLSGCEPGFNRMGKVDTFRRYIYLHGTADVEPMGVPLSHGCIRLRNSDLIELFPKVPVHCPVRIEQASCPTWLQAVIE</sequence>
<reference evidence="11 12" key="1">
    <citation type="submission" date="2020-08" db="EMBL/GenBank/DDBJ databases">
        <title>Genomic Encyclopedia of Type Strains, Phase III (KMG-III): the genomes of soil and plant-associated and newly described type strains.</title>
        <authorList>
            <person name="Whitman W."/>
        </authorList>
    </citation>
    <scope>NUCLEOTIDE SEQUENCE [LARGE SCALE GENOMIC DNA]</scope>
    <source>
        <strain evidence="11 12">CECT 4462</strain>
    </source>
</reference>
<dbReference type="GO" id="GO:0018104">
    <property type="term" value="P:peptidoglycan-protein cross-linking"/>
    <property type="evidence" value="ECO:0007669"/>
    <property type="project" value="TreeGrafter"/>
</dbReference>
<dbReference type="GO" id="GO:0071972">
    <property type="term" value="F:peptidoglycan L,D-transpeptidase activity"/>
    <property type="evidence" value="ECO:0007669"/>
    <property type="project" value="TreeGrafter"/>
</dbReference>